<comment type="caution">
    <text evidence="1">The sequence shown here is derived from an EMBL/GenBank/DDBJ whole genome shotgun (WGS) entry which is preliminary data.</text>
</comment>
<dbReference type="InterPro" id="IPR029044">
    <property type="entry name" value="Nucleotide-diphossugar_trans"/>
</dbReference>
<evidence type="ECO:0008006" key="2">
    <source>
        <dbReference type="Google" id="ProtNLM"/>
    </source>
</evidence>
<dbReference type="AlphaFoldDB" id="A0A7C5DAS7"/>
<dbReference type="PANTHER" id="PTHR43630">
    <property type="entry name" value="POLY-BETA-1,6-N-ACETYL-D-GLUCOSAMINE SYNTHASE"/>
    <property type="match status" value="1"/>
</dbReference>
<proteinExistence type="predicted"/>
<dbReference type="EMBL" id="DRTB01000115">
    <property type="protein sequence ID" value="HHE04741.1"/>
    <property type="molecule type" value="Genomic_DNA"/>
</dbReference>
<dbReference type="PANTHER" id="PTHR43630:SF2">
    <property type="entry name" value="GLYCOSYLTRANSFERASE"/>
    <property type="match status" value="1"/>
</dbReference>
<gene>
    <name evidence="1" type="ORF">ENL19_01605</name>
</gene>
<protein>
    <recommendedName>
        <fullName evidence="2">Glycosyltransferase family 2 protein</fullName>
    </recommendedName>
</protein>
<dbReference type="SUPFAM" id="SSF53448">
    <property type="entry name" value="Nucleotide-diphospho-sugar transferases"/>
    <property type="match status" value="1"/>
</dbReference>
<organism evidence="1">
    <name type="scientific">candidate division WOR-3 bacterium</name>
    <dbReference type="NCBI Taxonomy" id="2052148"/>
    <lineage>
        <taxon>Bacteria</taxon>
        <taxon>Bacteria division WOR-3</taxon>
    </lineage>
</organism>
<sequence length="291" mass="35037">MSGFTFIRNGIKLDYPFVEVINSLLDVCDEVVVNVVSSEDETLEWVKRIKDKRLRIIETPYRGEKGAIFFEKMASIPLKECRGEWVLHLQGDEILTDEASKYIFPLLREFSSSTKIEGFTFRFRHFYVDYWHYYEGYGWLPREVRIIRNSIGIMPYKDSPGFRRNGRKLRVLTLPFYIYHYGWVKEREKMILKQEEFHRYYNREFKISGEPYTKFSGLRMYRGEHPAIMQKRVKTFKRKDISVSLTVSGKRKRLQEFIDDLTERYTNRRILEYENFIPIGRFGSPYSPIKR</sequence>
<accession>A0A7C5DAS7</accession>
<dbReference type="Proteomes" id="UP000886110">
    <property type="component" value="Unassembled WGS sequence"/>
</dbReference>
<evidence type="ECO:0000313" key="1">
    <source>
        <dbReference type="EMBL" id="HHE04741.1"/>
    </source>
</evidence>
<dbReference type="Gene3D" id="3.90.550.10">
    <property type="entry name" value="Spore Coat Polysaccharide Biosynthesis Protein SpsA, Chain A"/>
    <property type="match status" value="1"/>
</dbReference>
<name>A0A7C5DAS7_UNCW3</name>
<reference evidence="1" key="1">
    <citation type="journal article" date="2020" name="mSystems">
        <title>Genome- and Community-Level Interaction Insights into Carbon Utilization and Element Cycling Functions of Hydrothermarchaeota in Hydrothermal Sediment.</title>
        <authorList>
            <person name="Zhou Z."/>
            <person name="Liu Y."/>
            <person name="Xu W."/>
            <person name="Pan J."/>
            <person name="Luo Z.H."/>
            <person name="Li M."/>
        </authorList>
    </citation>
    <scope>NUCLEOTIDE SEQUENCE [LARGE SCALE GENOMIC DNA]</scope>
    <source>
        <strain evidence="1">HyVt-74</strain>
    </source>
</reference>